<organism evidence="2 3">
    <name type="scientific">Cellulomonas dongxiuzhuiae</name>
    <dbReference type="NCBI Taxonomy" id="2819979"/>
    <lineage>
        <taxon>Bacteria</taxon>
        <taxon>Bacillati</taxon>
        <taxon>Actinomycetota</taxon>
        <taxon>Actinomycetes</taxon>
        <taxon>Micrococcales</taxon>
        <taxon>Cellulomonadaceae</taxon>
        <taxon>Cellulomonas</taxon>
    </lineage>
</organism>
<dbReference type="EMBL" id="CP076023">
    <property type="protein sequence ID" value="QWC16884.1"/>
    <property type="molecule type" value="Genomic_DNA"/>
</dbReference>
<keyword evidence="3" id="KW-1185">Reference proteome</keyword>
<keyword evidence="1" id="KW-1133">Transmembrane helix</keyword>
<name>A0ABX8GL75_9CELL</name>
<reference evidence="2 3" key="1">
    <citation type="submission" date="2021-05" db="EMBL/GenBank/DDBJ databases">
        <title>Novel species in genus Cellulomonas.</title>
        <authorList>
            <person name="Zhang G."/>
        </authorList>
    </citation>
    <scope>NUCLEOTIDE SEQUENCE [LARGE SCALE GENOMIC DNA]</scope>
    <source>
        <strain evidence="3">zg-ZUI157</strain>
    </source>
</reference>
<dbReference type="Proteomes" id="UP000679335">
    <property type="component" value="Chromosome"/>
</dbReference>
<dbReference type="RefSeq" id="WP_208198039.1">
    <property type="nucleotide sequence ID" value="NZ_CP076023.1"/>
</dbReference>
<evidence type="ECO:0000313" key="3">
    <source>
        <dbReference type="Proteomes" id="UP000679335"/>
    </source>
</evidence>
<evidence type="ECO:0000313" key="2">
    <source>
        <dbReference type="EMBL" id="QWC16884.1"/>
    </source>
</evidence>
<accession>A0ABX8GL75</accession>
<feature type="transmembrane region" description="Helical" evidence="1">
    <location>
        <begin position="52"/>
        <end position="72"/>
    </location>
</feature>
<protein>
    <recommendedName>
        <fullName evidence="4">Glycosyltransferase RgtA/B/C/D-like domain-containing protein</fullName>
    </recommendedName>
</protein>
<sequence>MFAQLLRGVRLAAESGSLPDEPRGDTTLVRAAPVARGDAAPVSRRDLVRRSAVLVVAYLVSRVAVLGAIAVATRQQDLDRSRAFAPWDGPFYVAIAEQGYPDAIPEPGQGHLSTAAFFPLFPLLVRGLSELTGAPVVATGIPARRSGMPTTSGRTACRAHNFSPVRVPLVAPHCAVCACVR</sequence>
<proteinExistence type="predicted"/>
<gene>
    <name evidence="2" type="ORF">KKR89_04440</name>
</gene>
<evidence type="ECO:0000256" key="1">
    <source>
        <dbReference type="SAM" id="Phobius"/>
    </source>
</evidence>
<keyword evidence="1" id="KW-0812">Transmembrane</keyword>
<keyword evidence="1" id="KW-0472">Membrane</keyword>
<evidence type="ECO:0008006" key="4">
    <source>
        <dbReference type="Google" id="ProtNLM"/>
    </source>
</evidence>